<feature type="region of interest" description="Disordered" evidence="1">
    <location>
        <begin position="30"/>
        <end position="50"/>
    </location>
</feature>
<dbReference type="AlphaFoldDB" id="A0A9P6EXP6"/>
<sequence length="233" mass="25481">MSPSTAGNTLRHNVRLRIQRLSAGTISGNASETLNVSDTQSSSSRRSSASSALRIKKRLLDIFGVGRKTRDTAPAPTVTSQLAYCYSLIARSHNVLMRPAEDIPTTSFLNNNEIGWVQETGRVERDQLRWLVDQLIKAFSNDTLNGSDAVAEIVLLGPVLDSETYRSLLSCFITKFENTTPFDVNLLQGLIQLVECASIGYLVDSDLVRIADVLSKELAATRNSASDHASHLT</sequence>
<feature type="compositionally biased region" description="Polar residues" evidence="1">
    <location>
        <begin position="30"/>
        <end position="40"/>
    </location>
</feature>
<dbReference type="EMBL" id="JAAAXW010000407">
    <property type="protein sequence ID" value="KAF9537409.1"/>
    <property type="molecule type" value="Genomic_DNA"/>
</dbReference>
<keyword evidence="4" id="KW-1185">Reference proteome</keyword>
<evidence type="ECO:0000313" key="3">
    <source>
        <dbReference type="EMBL" id="KAF9537409.1"/>
    </source>
</evidence>
<feature type="domain" description="Arm-like repeat" evidence="2">
    <location>
        <begin position="122"/>
        <end position="227"/>
    </location>
</feature>
<proteinExistence type="predicted"/>
<organism evidence="3 4">
    <name type="scientific">Mortierella hygrophila</name>
    <dbReference type="NCBI Taxonomy" id="979708"/>
    <lineage>
        <taxon>Eukaryota</taxon>
        <taxon>Fungi</taxon>
        <taxon>Fungi incertae sedis</taxon>
        <taxon>Mucoromycota</taxon>
        <taxon>Mortierellomycotina</taxon>
        <taxon>Mortierellomycetes</taxon>
        <taxon>Mortierellales</taxon>
        <taxon>Mortierellaceae</taxon>
        <taxon>Mortierella</taxon>
    </lineage>
</organism>
<dbReference type="Proteomes" id="UP000723463">
    <property type="component" value="Unassembled WGS sequence"/>
</dbReference>
<dbReference type="Pfam" id="PF23948">
    <property type="entry name" value="ARM_5"/>
    <property type="match status" value="1"/>
</dbReference>
<gene>
    <name evidence="3" type="ORF">EC957_008299</name>
</gene>
<evidence type="ECO:0000259" key="2">
    <source>
        <dbReference type="Pfam" id="PF23948"/>
    </source>
</evidence>
<comment type="caution">
    <text evidence="3">The sequence shown here is derived from an EMBL/GenBank/DDBJ whole genome shotgun (WGS) entry which is preliminary data.</text>
</comment>
<accession>A0A9P6EXP6</accession>
<name>A0A9P6EXP6_9FUNG</name>
<feature type="compositionally biased region" description="Low complexity" evidence="1">
    <location>
        <begin position="41"/>
        <end position="50"/>
    </location>
</feature>
<reference evidence="3" key="1">
    <citation type="journal article" date="2020" name="Fungal Divers.">
        <title>Resolving the Mortierellaceae phylogeny through synthesis of multi-gene phylogenetics and phylogenomics.</title>
        <authorList>
            <person name="Vandepol N."/>
            <person name="Liber J."/>
            <person name="Desiro A."/>
            <person name="Na H."/>
            <person name="Kennedy M."/>
            <person name="Barry K."/>
            <person name="Grigoriev I.V."/>
            <person name="Miller A.N."/>
            <person name="O'Donnell K."/>
            <person name="Stajich J.E."/>
            <person name="Bonito G."/>
        </authorList>
    </citation>
    <scope>NUCLEOTIDE SEQUENCE</scope>
    <source>
        <strain evidence="3">NRRL 2591</strain>
    </source>
</reference>
<evidence type="ECO:0000256" key="1">
    <source>
        <dbReference type="SAM" id="MobiDB-lite"/>
    </source>
</evidence>
<evidence type="ECO:0000313" key="4">
    <source>
        <dbReference type="Proteomes" id="UP000723463"/>
    </source>
</evidence>
<dbReference type="InterPro" id="IPR056251">
    <property type="entry name" value="Arm_rpt_dom"/>
</dbReference>
<protein>
    <recommendedName>
        <fullName evidence="2">Arm-like repeat domain-containing protein</fullName>
    </recommendedName>
</protein>